<evidence type="ECO:0000313" key="1">
    <source>
        <dbReference type="EMBL" id="KAK7395507.1"/>
    </source>
</evidence>
<keyword evidence="2" id="KW-1185">Reference proteome</keyword>
<evidence type="ECO:0000313" key="2">
    <source>
        <dbReference type="Proteomes" id="UP001386955"/>
    </source>
</evidence>
<reference evidence="1 2" key="1">
    <citation type="submission" date="2024-01" db="EMBL/GenBank/DDBJ databases">
        <title>The genomes of 5 underutilized Papilionoideae crops provide insights into root nodulation and disease resistanc.</title>
        <authorList>
            <person name="Jiang F."/>
        </authorList>
    </citation>
    <scope>NUCLEOTIDE SEQUENCE [LARGE SCALE GENOMIC DNA]</scope>
    <source>
        <strain evidence="1">DUOXIRENSHENG_FW03</strain>
        <tissue evidence="1">Leaves</tissue>
    </source>
</reference>
<name>A0AAN9SLL9_PSOTE</name>
<organism evidence="1 2">
    <name type="scientific">Psophocarpus tetragonolobus</name>
    <name type="common">Winged bean</name>
    <name type="synonym">Dolichos tetragonolobus</name>
    <dbReference type="NCBI Taxonomy" id="3891"/>
    <lineage>
        <taxon>Eukaryota</taxon>
        <taxon>Viridiplantae</taxon>
        <taxon>Streptophyta</taxon>
        <taxon>Embryophyta</taxon>
        <taxon>Tracheophyta</taxon>
        <taxon>Spermatophyta</taxon>
        <taxon>Magnoliopsida</taxon>
        <taxon>eudicotyledons</taxon>
        <taxon>Gunneridae</taxon>
        <taxon>Pentapetalae</taxon>
        <taxon>rosids</taxon>
        <taxon>fabids</taxon>
        <taxon>Fabales</taxon>
        <taxon>Fabaceae</taxon>
        <taxon>Papilionoideae</taxon>
        <taxon>50 kb inversion clade</taxon>
        <taxon>NPAAA clade</taxon>
        <taxon>indigoferoid/millettioid clade</taxon>
        <taxon>Phaseoleae</taxon>
        <taxon>Psophocarpus</taxon>
    </lineage>
</organism>
<protein>
    <submittedName>
        <fullName evidence="1">Uncharacterized protein</fullName>
    </submittedName>
</protein>
<gene>
    <name evidence="1" type="ORF">VNO78_16066</name>
</gene>
<accession>A0AAN9SLL9</accession>
<dbReference type="EMBL" id="JAYMYS010000004">
    <property type="protein sequence ID" value="KAK7395507.1"/>
    <property type="molecule type" value="Genomic_DNA"/>
</dbReference>
<sequence>MYQRSCHHSGPLFRSLSLTHPFIALSTCSFSFSSPFFSSYAIDDDDNLLLAVTRDNGFQFGLVKATSSTE</sequence>
<proteinExistence type="predicted"/>
<comment type="caution">
    <text evidence="1">The sequence shown here is derived from an EMBL/GenBank/DDBJ whole genome shotgun (WGS) entry which is preliminary data.</text>
</comment>
<dbReference type="AlphaFoldDB" id="A0AAN9SLL9"/>
<dbReference type="Proteomes" id="UP001386955">
    <property type="component" value="Unassembled WGS sequence"/>
</dbReference>